<evidence type="ECO:0000313" key="9">
    <source>
        <dbReference type="EMBL" id="MDI4643962.1"/>
    </source>
</evidence>
<dbReference type="RefSeq" id="WP_282906995.1">
    <property type="nucleotide sequence ID" value="NZ_JAGRPV010000001.1"/>
</dbReference>
<keyword evidence="10" id="KW-1185">Reference proteome</keyword>
<evidence type="ECO:0000256" key="5">
    <source>
        <dbReference type="ARBA" id="ARBA00022692"/>
    </source>
</evidence>
<feature type="transmembrane region" description="Helical" evidence="8">
    <location>
        <begin position="272"/>
        <end position="294"/>
    </location>
</feature>
<comment type="subcellular location">
    <subcellularLocation>
        <location evidence="1">Membrane</location>
        <topology evidence="1">Multi-pass membrane protein</topology>
    </subcellularLocation>
</comment>
<dbReference type="PANTHER" id="PTHR34975:SF2">
    <property type="entry name" value="SPORE GERMINATION PROTEIN A2"/>
    <property type="match status" value="1"/>
</dbReference>
<name>A0ABT6TDM9_9BACL</name>
<feature type="transmembrane region" description="Helical" evidence="8">
    <location>
        <begin position="39"/>
        <end position="62"/>
    </location>
</feature>
<comment type="similarity">
    <text evidence="2">Belongs to the amino acid-polyamine-organocation (APC) superfamily. Spore germination protein (SGP) (TC 2.A.3.9) family.</text>
</comment>
<dbReference type="PANTHER" id="PTHR34975">
    <property type="entry name" value="SPORE GERMINATION PROTEIN A2"/>
    <property type="match status" value="1"/>
</dbReference>
<feature type="transmembrane region" description="Helical" evidence="8">
    <location>
        <begin position="306"/>
        <end position="326"/>
    </location>
</feature>
<dbReference type="Proteomes" id="UP001161691">
    <property type="component" value="Unassembled WGS sequence"/>
</dbReference>
<sequence length="369" mass="41572">MELQSVTQSQLFKLFALHLFSTMVAFMLGIMLQSSGYNAPLGVLSGALLGLAFAYFAFKLGLRRPDRFFIEYGQEIVGRWLHYPLLLFIALSNLLIAIINFWELQDVMIQFYLISTPPWAVAALCGLCVAYTVRFGVKSVFRAAEGLFFISLLSFLLIPFMVSENFNWFSVRGIATYFNVREAWPSAYYTSSVFGEMSFALLIFPYLSSPGKTFRSLTVSMSVAAAVVLLHIVPLLLIFGPELSSNVNYPELELLRFMRSGSFLETLDPALIALWLISLFVKLGFIVFVISLILARSFRLKDTKPFVFPITVFIAVCSLVIVKSNVQFRSMMGGGILTVFWLSELIPVVYYVVDTFRRSWSKGEEAASE</sequence>
<feature type="transmembrane region" description="Helical" evidence="8">
    <location>
        <begin position="108"/>
        <end position="131"/>
    </location>
</feature>
<feature type="transmembrane region" description="Helical" evidence="8">
    <location>
        <begin position="332"/>
        <end position="353"/>
    </location>
</feature>
<evidence type="ECO:0000256" key="1">
    <source>
        <dbReference type="ARBA" id="ARBA00004141"/>
    </source>
</evidence>
<evidence type="ECO:0000313" key="10">
    <source>
        <dbReference type="Proteomes" id="UP001161691"/>
    </source>
</evidence>
<evidence type="ECO:0000256" key="7">
    <source>
        <dbReference type="ARBA" id="ARBA00023136"/>
    </source>
</evidence>
<feature type="transmembrane region" description="Helical" evidence="8">
    <location>
        <begin position="187"/>
        <end position="207"/>
    </location>
</feature>
<proteinExistence type="inferred from homology"/>
<reference evidence="9" key="1">
    <citation type="submission" date="2023-04" db="EMBL/GenBank/DDBJ databases">
        <title>Comparative genomic analysis of Cohnella hashimotonis sp. nov., isolated from the International Space Station.</title>
        <authorList>
            <person name="Venkateswaran K."/>
            <person name="Simpson A."/>
        </authorList>
    </citation>
    <scope>NUCLEOTIDE SEQUENCE</scope>
    <source>
        <strain evidence="9">F6_2S_P_1</strain>
    </source>
</reference>
<keyword evidence="7 8" id="KW-0472">Membrane</keyword>
<accession>A0ABT6TDM9</accession>
<evidence type="ECO:0000256" key="2">
    <source>
        <dbReference type="ARBA" id="ARBA00007998"/>
    </source>
</evidence>
<keyword evidence="6 8" id="KW-1133">Transmembrane helix</keyword>
<keyword evidence="4" id="KW-0309">Germination</keyword>
<evidence type="ECO:0000256" key="3">
    <source>
        <dbReference type="ARBA" id="ARBA00022448"/>
    </source>
</evidence>
<protein>
    <submittedName>
        <fullName evidence="9">GerAB/ArcD/ProY family transporter</fullName>
    </submittedName>
</protein>
<dbReference type="InterPro" id="IPR004761">
    <property type="entry name" value="Spore_GerAB"/>
</dbReference>
<evidence type="ECO:0000256" key="8">
    <source>
        <dbReference type="SAM" id="Phobius"/>
    </source>
</evidence>
<dbReference type="Pfam" id="PF03845">
    <property type="entry name" value="Spore_permease"/>
    <property type="match status" value="1"/>
</dbReference>
<organism evidence="9 10">
    <name type="scientific">Cohnella hashimotonis</name>
    <dbReference type="NCBI Taxonomy" id="2826895"/>
    <lineage>
        <taxon>Bacteria</taxon>
        <taxon>Bacillati</taxon>
        <taxon>Bacillota</taxon>
        <taxon>Bacilli</taxon>
        <taxon>Bacillales</taxon>
        <taxon>Paenibacillaceae</taxon>
        <taxon>Cohnella</taxon>
    </lineage>
</organism>
<evidence type="ECO:0000256" key="6">
    <source>
        <dbReference type="ARBA" id="ARBA00022989"/>
    </source>
</evidence>
<evidence type="ECO:0000256" key="4">
    <source>
        <dbReference type="ARBA" id="ARBA00022544"/>
    </source>
</evidence>
<feature type="transmembrane region" description="Helical" evidence="8">
    <location>
        <begin position="12"/>
        <end position="33"/>
    </location>
</feature>
<keyword evidence="3" id="KW-0813">Transport</keyword>
<comment type="caution">
    <text evidence="9">The sequence shown here is derived from an EMBL/GenBank/DDBJ whole genome shotgun (WGS) entry which is preliminary data.</text>
</comment>
<feature type="transmembrane region" description="Helical" evidence="8">
    <location>
        <begin position="219"/>
        <end position="239"/>
    </location>
</feature>
<keyword evidence="5 8" id="KW-0812">Transmembrane</keyword>
<feature type="transmembrane region" description="Helical" evidence="8">
    <location>
        <begin position="143"/>
        <end position="162"/>
    </location>
</feature>
<gene>
    <name evidence="9" type="ORF">KB449_03280</name>
</gene>
<dbReference type="EMBL" id="JAGRPV010000001">
    <property type="protein sequence ID" value="MDI4643962.1"/>
    <property type="molecule type" value="Genomic_DNA"/>
</dbReference>
<feature type="transmembrane region" description="Helical" evidence="8">
    <location>
        <begin position="83"/>
        <end position="102"/>
    </location>
</feature>